<name>A0AAV4BX75_9GAST</name>
<evidence type="ECO:0000313" key="4">
    <source>
        <dbReference type="Proteomes" id="UP000735302"/>
    </source>
</evidence>
<feature type="domain" description="Protein NO VEIN C-terminal" evidence="2">
    <location>
        <begin position="2136"/>
        <end position="2229"/>
    </location>
</feature>
<proteinExistence type="predicted"/>
<dbReference type="InterPro" id="IPR052957">
    <property type="entry name" value="Auxin_embryo_med"/>
</dbReference>
<sequence>RATRPQGQVGILGSQSREAAEACLTMCPLLEDMAAWSQWGLVFQPQLGPLREFIEKYGGQRVITLKGKHGTMATSDFMALEVAPGKLLKICTFSGPEQFVAALEAEDPKLAAGHLVSLIVSNKGVEGAPLALLANHVKTKLLSLHAQSSAFSTPGGPPLQESQKHIDFAVQFVTKMLLAIPLRMCIAIAEQVLLKPLSEVVGSDKSKAQVLLACQSQTQDIQQLEQLGCLLGITEWWSSSLQLKMEFPADYCVTENPQGEDLFGPSLENEEEEDDKELESEDSDDESDIDDPILSGEENGAETENAEENNEKPEEAESLDIATALNDRNNSSLLRSEDKGEKSDSDKAIVDEEKSHDDAGEKENDDEDHDDAEADNADDALEEESYKTQEGSEDENVDKVGEAMEKILAVSTEKKEMTREEICHNIVDVIRREEFGVGIELGEAGQKLMKKQQERQGRSLQRLSKDLYSKDTHFVLELIQNADDNSYPQEVVPAVKFVIDGSGVKVMNNELGFEAKNIQALCDVGKSTKTKHTIGYIGQKGIGFKSVFRVTGRPEVHSNGFHICFDVDSGPMGYILPHWIEAPETSDEALSEVKSWQTLISLPWTEEIKQQLHTHAARFNDIKPSLLLFLHRLKKITIDNRVDGLTTSMLREDLGDGEIHISHSGVKDRWLVVRKILDASKVSIQMKAGVEVDSTEIALAFPLRGRKVQQVQIKPPMLPVFAFLPLRTYGFRFIIQGDFDVPSSREDVDKDSSWNQWLQSEIHTLFIEALEAFQKRPDLSPVDALIQYLQFIPLEGEVVDFFKPVTTRILAQLKASKCLPVLSPEKKGVSWKLPSQCVLVRDTLVREMVSPELLKHRLGLYYLHPEVSAVLDQPLADVLRVQPISTSHLLDIGGFISQNWDGQGNPEQVTEIAKWLACVYRSLDDFQENTHIMEELNKLRVIPLADGTLVAPNDATIFLLTESTGAKSKQNANKTAGKRDPLKELQKDLSLIHTALTNTPDAEINSQVVKLLMQTGAVKQLTAHDLVHCHIMEVFHSDLWREKSREVIISYLIYIKSELEKQPSLIDLSELKAAVQLATNHGIHSPEESSVYFTTAFGNKIDLPNTFPGVKWTLVDAAYLPPNPTVVEKQSWHNFLASLGVVDFLRVRPVEVQFDKETIHETPWAIYKDIWPDSPDGYTVLDYECKEFLELVSVTIAAAQQDGTLDCVKLQQVVSLFERLDSLWESQYSKFTPTQLRSGSGHILKEVIETSFAIHLKTLEWIPAEWTEVKPDKDGMHAMITKKQELCQSCDLFVDCPRVRKRLAHTVKYLKVAPQRNSSLINFLGIRDNVSPEETTEKFLSWCKRHPNKPNTPAIFCTTRRHIFDMYQMFNDELSGKGAQDVFHNNPAIFIPVLGLDDQGWHTDHVVVGKMMAREEVWWHDPLRLFFKYRESLKNFDSPLGNRSLLAQFYHGKNLEDIFQRLVRPEWEPSTLHLAQLLIHVATATTLFEEGTLHDCLLLFSSIGKQLAKSDEKVAGVASSEAIIAQRELQPVVSLLQDAAVFPSQRLEWVNPAHQLLMLPDSAELEKLFRNKPGVYFLRTDLPQNSGRLSSAKNCHLDKEAIQHFVSLFDRIKPISECVRAEEITTGFQQCIPGQTYLHKVIGLIQRFLYFVFPDVYREVKPGRAEALKQLMFVEVNKLEVRYELEDNPEIFEIRGEKCMIKDKMFYFHRAFTSSQNEINSEVAKHFSCGNKACIRELTSFLNQAGLILEAKSYDSMEDLLSRQAVEIGDLPADEEIWEIPLPIIQLQEEPEPEPQPDEPQMVYGKALDFAQGSKECTKTESGEDGQEQGLKSWPPRSSLTVDMDRAGAKKDSEKTGAPAGMWPPPRPPDSGRSTRALPSNIRVEREVSQEDGETQGVETTEQRTAENVHKARENDGRGHISRQSSSKLGAGQSGGATHHRDGSLESQRKSSKGTREWSDGEERRDGSTGRQSRGHHEPSSNEDQSFGEKRKRKASDSSREGEPAMTKRFNSQTDEISEMDKKHRPRDGGTMEGRPSARGQEFEERGNEPDRVQDNDLSHRDTSASSSGTSQDSPTKSRRDKRRMHFTVPMWSAINQDLEYTDLTEEISANLPNLHLEDLEQNDQAEQNLAVGRWGEMLVLDYLHKLKNSNPNIDAVLWANAEGEKGLPWDFEVIYTEGDNTQLTVYIEVKTTITADREMFEVSPRQLELALKEGRNFQVYRVFGAGKPEPRLLRIENVADKMNKKQIKLFMIV</sequence>
<feature type="compositionally biased region" description="Low complexity" evidence="1">
    <location>
        <begin position="2064"/>
        <end position="2075"/>
    </location>
</feature>
<evidence type="ECO:0000259" key="2">
    <source>
        <dbReference type="Pfam" id="PF13020"/>
    </source>
</evidence>
<feature type="compositionally biased region" description="Basic and acidic residues" evidence="1">
    <location>
        <begin position="1901"/>
        <end position="1919"/>
    </location>
</feature>
<feature type="region of interest" description="Disordered" evidence="1">
    <location>
        <begin position="378"/>
        <end position="397"/>
    </location>
</feature>
<feature type="compositionally biased region" description="Basic and acidic residues" evidence="1">
    <location>
        <begin position="335"/>
        <end position="362"/>
    </location>
</feature>
<dbReference type="SUPFAM" id="SSF55874">
    <property type="entry name" value="ATPase domain of HSP90 chaperone/DNA topoisomerase II/histidine kinase"/>
    <property type="match status" value="1"/>
</dbReference>
<dbReference type="PANTHER" id="PTHR32387">
    <property type="entry name" value="WU:FJ29H11"/>
    <property type="match status" value="1"/>
</dbReference>
<dbReference type="Pfam" id="PF13020">
    <property type="entry name" value="NOV_C"/>
    <property type="match status" value="1"/>
</dbReference>
<keyword evidence="4" id="KW-1185">Reference proteome</keyword>
<feature type="compositionally biased region" description="Basic and acidic residues" evidence="1">
    <location>
        <begin position="1939"/>
        <end position="1968"/>
    </location>
</feature>
<dbReference type="InterPro" id="IPR024975">
    <property type="entry name" value="NOV_C"/>
</dbReference>
<feature type="region of interest" description="Disordered" evidence="1">
    <location>
        <begin position="256"/>
        <end position="373"/>
    </location>
</feature>
<dbReference type="EMBL" id="BLXT01005682">
    <property type="protein sequence ID" value="GFO25015.1"/>
    <property type="molecule type" value="Genomic_DNA"/>
</dbReference>
<evidence type="ECO:0000256" key="1">
    <source>
        <dbReference type="SAM" id="MobiDB-lite"/>
    </source>
</evidence>
<dbReference type="NCBIfam" id="NF047352">
    <property type="entry name" value="P_loop_sacsin"/>
    <property type="match status" value="1"/>
</dbReference>
<feature type="non-terminal residue" evidence="3">
    <location>
        <position position="1"/>
    </location>
</feature>
<feature type="compositionally biased region" description="Acidic residues" evidence="1">
    <location>
        <begin position="363"/>
        <end position="373"/>
    </location>
</feature>
<reference evidence="3 4" key="1">
    <citation type="journal article" date="2021" name="Elife">
        <title>Chloroplast acquisition without the gene transfer in kleptoplastic sea slugs, Plakobranchus ocellatus.</title>
        <authorList>
            <person name="Maeda T."/>
            <person name="Takahashi S."/>
            <person name="Yoshida T."/>
            <person name="Shimamura S."/>
            <person name="Takaki Y."/>
            <person name="Nagai Y."/>
            <person name="Toyoda A."/>
            <person name="Suzuki Y."/>
            <person name="Arimoto A."/>
            <person name="Ishii H."/>
            <person name="Satoh N."/>
            <person name="Nishiyama T."/>
            <person name="Hasebe M."/>
            <person name="Maruyama T."/>
            <person name="Minagawa J."/>
            <person name="Obokata J."/>
            <person name="Shigenobu S."/>
        </authorList>
    </citation>
    <scope>NUCLEOTIDE SEQUENCE [LARGE SCALE GENOMIC DNA]</scope>
</reference>
<feature type="compositionally biased region" description="Acidic residues" evidence="1">
    <location>
        <begin position="268"/>
        <end position="291"/>
    </location>
</feature>
<evidence type="ECO:0000313" key="3">
    <source>
        <dbReference type="EMBL" id="GFO25015.1"/>
    </source>
</evidence>
<feature type="compositionally biased region" description="Basic and acidic residues" evidence="1">
    <location>
        <begin position="2019"/>
        <end position="2030"/>
    </location>
</feature>
<feature type="compositionally biased region" description="Basic and acidic residues" evidence="1">
    <location>
        <begin position="1843"/>
        <end position="1855"/>
    </location>
</feature>
<dbReference type="Gene3D" id="3.30.565.10">
    <property type="entry name" value="Histidine kinase-like ATPase, C-terminal domain"/>
    <property type="match status" value="1"/>
</dbReference>
<feature type="region of interest" description="Disordered" evidence="1">
    <location>
        <begin position="1814"/>
        <end position="2085"/>
    </location>
</feature>
<dbReference type="InterPro" id="IPR036890">
    <property type="entry name" value="HATPase_C_sf"/>
</dbReference>
<protein>
    <submittedName>
        <fullName evidence="3">Tudor domain-containing protein</fullName>
    </submittedName>
</protein>
<gene>
    <name evidence="3" type="ORF">PoB_005152000</name>
</gene>
<comment type="caution">
    <text evidence="3">The sequence shown here is derived from an EMBL/GenBank/DDBJ whole genome shotgun (WGS) entry which is preliminary data.</text>
</comment>
<dbReference type="PANTHER" id="PTHR32387:SF0">
    <property type="entry name" value="PROTEIN NO VEIN"/>
    <property type="match status" value="1"/>
</dbReference>
<dbReference type="Proteomes" id="UP000735302">
    <property type="component" value="Unassembled WGS sequence"/>
</dbReference>
<accession>A0AAV4BX75</accession>
<organism evidence="3 4">
    <name type="scientific">Plakobranchus ocellatus</name>
    <dbReference type="NCBI Taxonomy" id="259542"/>
    <lineage>
        <taxon>Eukaryota</taxon>
        <taxon>Metazoa</taxon>
        <taxon>Spiralia</taxon>
        <taxon>Lophotrochozoa</taxon>
        <taxon>Mollusca</taxon>
        <taxon>Gastropoda</taxon>
        <taxon>Heterobranchia</taxon>
        <taxon>Euthyneura</taxon>
        <taxon>Panpulmonata</taxon>
        <taxon>Sacoglossa</taxon>
        <taxon>Placobranchoidea</taxon>
        <taxon>Plakobranchidae</taxon>
        <taxon>Plakobranchus</taxon>
    </lineage>
</organism>
<feature type="compositionally biased region" description="Basic and acidic residues" evidence="1">
    <location>
        <begin position="2041"/>
        <end position="2063"/>
    </location>
</feature>
<feature type="compositionally biased region" description="Acidic residues" evidence="1">
    <location>
        <begin position="299"/>
        <end position="308"/>
    </location>
</feature>